<gene>
    <name evidence="1" type="primary">RIB4</name>
    <name evidence="1" type="ORF">EV182_001332</name>
</gene>
<dbReference type="Proteomes" id="UP001145114">
    <property type="component" value="Unassembled WGS sequence"/>
</dbReference>
<dbReference type="EC" id="2.5.1.78" evidence="1"/>
<dbReference type="EMBL" id="JAMZIH010000180">
    <property type="protein sequence ID" value="KAJ1679785.1"/>
    <property type="molecule type" value="Genomic_DNA"/>
</dbReference>
<evidence type="ECO:0000313" key="1">
    <source>
        <dbReference type="EMBL" id="KAJ1679785.1"/>
    </source>
</evidence>
<reference evidence="1" key="1">
    <citation type="submission" date="2022-06" db="EMBL/GenBank/DDBJ databases">
        <title>Phylogenomic reconstructions and comparative analyses of Kickxellomycotina fungi.</title>
        <authorList>
            <person name="Reynolds N.K."/>
            <person name="Stajich J.E."/>
            <person name="Barry K."/>
            <person name="Grigoriev I.V."/>
            <person name="Crous P."/>
            <person name="Smith M.E."/>
        </authorList>
    </citation>
    <scope>NUCLEOTIDE SEQUENCE</scope>
    <source>
        <strain evidence="1">RSA 2271</strain>
    </source>
</reference>
<name>A0ACC1HUS7_9FUNG</name>
<comment type="caution">
    <text evidence="1">The sequence shown here is derived from an EMBL/GenBank/DDBJ whole genome shotgun (WGS) entry which is preliminary data.</text>
</comment>
<protein>
    <submittedName>
        <fullName evidence="1">Lumazine synthase</fullName>
        <ecNumber evidence="1">2.5.1.78</ecNumber>
    </submittedName>
</protein>
<sequence length="194" mass="20644">MPPVDFEKGITASAQRLNGRGMRFLIIHARWNYPVIAALVKGAKETMINKYNVRPEDIVVKDVPGSYELPSAAQILIRQAQTSGINDLLTVASPKEGKGQSTAGGDGPFDAVICIGVLIKGSTMHFEYIADTTSHGIMKVSLETGVPIVFGVLTCLNDEQAKERAGIAGVNGSEGHNHGEDWGAAAVEMASLRL</sequence>
<keyword evidence="2" id="KW-1185">Reference proteome</keyword>
<proteinExistence type="predicted"/>
<evidence type="ECO:0000313" key="2">
    <source>
        <dbReference type="Proteomes" id="UP001145114"/>
    </source>
</evidence>
<keyword evidence="1" id="KW-0808">Transferase</keyword>
<accession>A0ACC1HUS7</accession>
<organism evidence="1 2">
    <name type="scientific">Spiromyces aspiralis</name>
    <dbReference type="NCBI Taxonomy" id="68401"/>
    <lineage>
        <taxon>Eukaryota</taxon>
        <taxon>Fungi</taxon>
        <taxon>Fungi incertae sedis</taxon>
        <taxon>Zoopagomycota</taxon>
        <taxon>Kickxellomycotina</taxon>
        <taxon>Kickxellomycetes</taxon>
        <taxon>Kickxellales</taxon>
        <taxon>Kickxellaceae</taxon>
        <taxon>Spiromyces</taxon>
    </lineage>
</organism>